<comment type="caution">
    <text evidence="4">The sequence shown here is derived from an EMBL/GenBank/DDBJ whole genome shotgun (WGS) entry which is preliminary data.</text>
</comment>
<gene>
    <name evidence="4" type="ORF">PARMNEM_LOCUS6699</name>
</gene>
<sequence length="1013" mass="115631">MREIPECLNRRYRAVDHLIQDLSAATTNRNPCSIEINSSCNVDRGIKLMCDFWNILKEDPDCNLTQAVQQKIGLSKNEKQSSNVWTPQRMTCYMASGCSHKSEGDSGSNIKKRTGPDINPPSSSSHSVCPSVCNGNLPLSKVLHNLKEAASFEKTCAVKLNELLNTEEQLKKALQNLEQREKEGMKLLKQADCMWMCMEKAYKKKVSESLERQKLLLQQLREVEISTSKWRKNMKDLESQLNNVNKCQEETKEKISQKSNDIKCIEMEMADLQKRLDNNKKEVEATKKTILMNKEVSNKKVAKLAEEAKRLEKVVAEEKKMKRDKELEGTNLIKEARQDLQDISEVLLKKKLENDDLRAEKAALLAEIELLEQARDRCKDKCMLKQSTLENEIKRIDAEIAACKIKCITCNQCTDTSEIQKFCTDCPRCLEGRRCIVENDHCNIDHTMDCVCMTVKRKFLDNVFENMYNVLVRQVKEGAGKAVADQVFNCLKRSRNGKLDAKTRKVLQQFILTSVKRHLNLTIVGGAVKTRCEMEPDIYKQLMICLQQVQVTEPVKVDKGTVSKKAPCSRWGGTNECNCPKGPKSCICMKKAPPPIHDPTPCPQEDEDKEDEDDVKFCPHKDNLICGRDCGMHSMKTSPIDDELSKWIADPCQDTSCKFSKNMRTARCVFDPECSASVPTKDYGFLSTGVVNEVITPKMASKRLSNYQILECILEDDEESIIDSPDEDEGDDEVIQSDHNSESEESANETELEWSDDDNEPLSRHASKDSDSFYLSKKKCTKWAKEPPRTSVRVRRHNIMRETPGPKGAAKEIHTMSEAFFCMFSMDTVNLVLQQTNDYIKSIQVKFQRERDCKFLEYEELLAYLGLLYMSGVLRSSHLNFKDLWATDGTGIEFFQNTMSFNRFLFISRCVRFDDKNTRSERQKTDKLAAVREFTDLMNNNFINNYSASENVTLDEQLPAFRGRFSGVVYMPNKPTKSRPRELLIEEVMGNNDAVTLERISSIISSDSSTTMA</sequence>
<feature type="region of interest" description="Disordered" evidence="2">
    <location>
        <begin position="722"/>
        <end position="768"/>
    </location>
</feature>
<dbReference type="PANTHER" id="PTHR46599:SF6">
    <property type="entry name" value="DUAL SPECIFICITY PHOSPHATASE 26"/>
    <property type="match status" value="1"/>
</dbReference>
<feature type="region of interest" description="Disordered" evidence="2">
    <location>
        <begin position="102"/>
        <end position="125"/>
    </location>
</feature>
<evidence type="ECO:0000313" key="4">
    <source>
        <dbReference type="EMBL" id="CAK1585645.1"/>
    </source>
</evidence>
<evidence type="ECO:0000313" key="5">
    <source>
        <dbReference type="Proteomes" id="UP001314205"/>
    </source>
</evidence>
<proteinExistence type="predicted"/>
<evidence type="ECO:0000256" key="1">
    <source>
        <dbReference type="SAM" id="Coils"/>
    </source>
</evidence>
<name>A0AAV1KS92_9NEOP</name>
<protein>
    <recommendedName>
        <fullName evidence="3">PiggyBac transposable element-derived protein domain-containing protein</fullName>
    </recommendedName>
</protein>
<keyword evidence="5" id="KW-1185">Reference proteome</keyword>
<dbReference type="EMBL" id="CAVLGL010000079">
    <property type="protein sequence ID" value="CAK1585645.1"/>
    <property type="molecule type" value="Genomic_DNA"/>
</dbReference>
<feature type="coiled-coil region" evidence="1">
    <location>
        <begin position="156"/>
        <end position="381"/>
    </location>
</feature>
<organism evidence="4 5">
    <name type="scientific">Parnassius mnemosyne</name>
    <name type="common">clouded apollo</name>
    <dbReference type="NCBI Taxonomy" id="213953"/>
    <lineage>
        <taxon>Eukaryota</taxon>
        <taxon>Metazoa</taxon>
        <taxon>Ecdysozoa</taxon>
        <taxon>Arthropoda</taxon>
        <taxon>Hexapoda</taxon>
        <taxon>Insecta</taxon>
        <taxon>Pterygota</taxon>
        <taxon>Neoptera</taxon>
        <taxon>Endopterygota</taxon>
        <taxon>Lepidoptera</taxon>
        <taxon>Glossata</taxon>
        <taxon>Ditrysia</taxon>
        <taxon>Papilionoidea</taxon>
        <taxon>Papilionidae</taxon>
        <taxon>Parnassiinae</taxon>
        <taxon>Parnassini</taxon>
        <taxon>Parnassius</taxon>
        <taxon>Driopa</taxon>
    </lineage>
</organism>
<keyword evidence="1" id="KW-0175">Coiled coil</keyword>
<dbReference type="PANTHER" id="PTHR46599">
    <property type="entry name" value="PIGGYBAC TRANSPOSABLE ELEMENT-DERIVED PROTEIN 4"/>
    <property type="match status" value="1"/>
</dbReference>
<feature type="domain" description="PiggyBac transposable element-derived protein" evidence="3">
    <location>
        <begin position="818"/>
        <end position="977"/>
    </location>
</feature>
<evidence type="ECO:0000259" key="3">
    <source>
        <dbReference type="Pfam" id="PF13843"/>
    </source>
</evidence>
<evidence type="ECO:0000256" key="2">
    <source>
        <dbReference type="SAM" id="MobiDB-lite"/>
    </source>
</evidence>
<accession>A0AAV1KS92</accession>
<feature type="compositionally biased region" description="Acidic residues" evidence="2">
    <location>
        <begin position="722"/>
        <end position="735"/>
    </location>
</feature>
<dbReference type="InterPro" id="IPR029526">
    <property type="entry name" value="PGBD"/>
</dbReference>
<reference evidence="4 5" key="1">
    <citation type="submission" date="2023-11" db="EMBL/GenBank/DDBJ databases">
        <authorList>
            <person name="Hedman E."/>
            <person name="Englund M."/>
            <person name="Stromberg M."/>
            <person name="Nyberg Akerstrom W."/>
            <person name="Nylinder S."/>
            <person name="Jareborg N."/>
            <person name="Kallberg Y."/>
            <person name="Kronander E."/>
        </authorList>
    </citation>
    <scope>NUCLEOTIDE SEQUENCE [LARGE SCALE GENOMIC DNA]</scope>
</reference>
<dbReference type="AlphaFoldDB" id="A0AAV1KS92"/>
<dbReference type="Pfam" id="PF13843">
    <property type="entry name" value="DDE_Tnp_1_7"/>
    <property type="match status" value="1"/>
</dbReference>
<feature type="compositionally biased region" description="Acidic residues" evidence="2">
    <location>
        <begin position="743"/>
        <end position="760"/>
    </location>
</feature>
<dbReference type="Proteomes" id="UP001314205">
    <property type="component" value="Unassembled WGS sequence"/>
</dbReference>